<proteinExistence type="predicted"/>
<dbReference type="PROSITE" id="PS50005">
    <property type="entry name" value="TPR"/>
    <property type="match status" value="1"/>
</dbReference>
<evidence type="ECO:0000256" key="1">
    <source>
        <dbReference type="ARBA" id="ARBA00004922"/>
    </source>
</evidence>
<keyword evidence="2" id="KW-0328">Glycosyltransferase</keyword>
<evidence type="ECO:0000313" key="6">
    <source>
        <dbReference type="EMBL" id="MEK0187726.1"/>
    </source>
</evidence>
<dbReference type="SUPFAM" id="SSF48452">
    <property type="entry name" value="TPR-like"/>
    <property type="match status" value="1"/>
</dbReference>
<keyword evidence="7" id="KW-1185">Reference proteome</keyword>
<evidence type="ECO:0000259" key="5">
    <source>
        <dbReference type="Pfam" id="PF00931"/>
    </source>
</evidence>
<organism evidence="6 7">
    <name type="scientific">Microcoleus anatoxicus PTRS2</name>
    <dbReference type="NCBI Taxonomy" id="2705321"/>
    <lineage>
        <taxon>Bacteria</taxon>
        <taxon>Bacillati</taxon>
        <taxon>Cyanobacteriota</taxon>
        <taxon>Cyanophyceae</taxon>
        <taxon>Oscillatoriophycideae</taxon>
        <taxon>Oscillatoriales</taxon>
        <taxon>Microcoleaceae</taxon>
        <taxon>Microcoleus</taxon>
        <taxon>Microcoleus anatoxicus</taxon>
    </lineage>
</organism>
<dbReference type="Gene3D" id="1.25.40.10">
    <property type="entry name" value="Tetratricopeptide repeat domain"/>
    <property type="match status" value="1"/>
</dbReference>
<reference evidence="6 7" key="1">
    <citation type="journal article" date="2020" name="Harmful Algae">
        <title>Molecular and morphological characterization of a novel dihydroanatoxin-a producing Microcoleus species (cyanobacteria) from the Russian River, California, USA.</title>
        <authorList>
            <person name="Conklin K.Y."/>
            <person name="Stancheva R."/>
            <person name="Otten T.G."/>
            <person name="Fadness R."/>
            <person name="Boyer G.L."/>
            <person name="Read B."/>
            <person name="Zhang X."/>
            <person name="Sheath R.G."/>
        </authorList>
    </citation>
    <scope>NUCLEOTIDE SEQUENCE [LARGE SCALE GENOMIC DNA]</scope>
    <source>
        <strain evidence="6 7">PTRS2</strain>
    </source>
</reference>
<dbReference type="SMART" id="SM00028">
    <property type="entry name" value="TPR"/>
    <property type="match status" value="4"/>
</dbReference>
<evidence type="ECO:0000256" key="3">
    <source>
        <dbReference type="ARBA" id="ARBA00022679"/>
    </source>
</evidence>
<dbReference type="InterPro" id="IPR019734">
    <property type="entry name" value="TPR_rpt"/>
</dbReference>
<dbReference type="Pfam" id="PF00931">
    <property type="entry name" value="NB-ARC"/>
    <property type="match status" value="1"/>
</dbReference>
<dbReference type="PANTHER" id="PTHR44835">
    <property type="entry name" value="UDP-N-ACETYLGLUCOSAMINE--PEPTIDE N-ACETYLGLUCOSAMINYLTRANSFERASE SPINDLY-RELATED"/>
    <property type="match status" value="1"/>
</dbReference>
<dbReference type="InterPro" id="IPR051939">
    <property type="entry name" value="Glycosyltr_41/O-GlcNAc_trsf"/>
</dbReference>
<feature type="repeat" description="TPR" evidence="4">
    <location>
        <begin position="328"/>
        <end position="361"/>
    </location>
</feature>
<dbReference type="Gene3D" id="3.40.50.300">
    <property type="entry name" value="P-loop containing nucleotide triphosphate hydrolases"/>
    <property type="match status" value="1"/>
</dbReference>
<dbReference type="InterPro" id="IPR002182">
    <property type="entry name" value="NB-ARC"/>
</dbReference>
<accession>A0ABU8YU50</accession>
<dbReference type="RefSeq" id="WP_340541883.1">
    <property type="nucleotide sequence ID" value="NZ_JBBLXS010000420.1"/>
</dbReference>
<dbReference type="Proteomes" id="UP001384579">
    <property type="component" value="Unassembled WGS sequence"/>
</dbReference>
<name>A0ABU8YU50_9CYAN</name>
<dbReference type="InterPro" id="IPR027417">
    <property type="entry name" value="P-loop_NTPase"/>
</dbReference>
<dbReference type="PANTHER" id="PTHR44835:SF1">
    <property type="entry name" value="PROTEIN O-GLCNAC TRANSFERASE"/>
    <property type="match status" value="1"/>
</dbReference>
<comment type="pathway">
    <text evidence="1">Protein modification; protein glycosylation.</text>
</comment>
<protein>
    <submittedName>
        <fullName evidence="6">Tetratricopeptide repeat protein</fullName>
    </submittedName>
</protein>
<evidence type="ECO:0000256" key="4">
    <source>
        <dbReference type="PROSITE-ProRule" id="PRU00339"/>
    </source>
</evidence>
<dbReference type="InterPro" id="IPR011990">
    <property type="entry name" value="TPR-like_helical_dom_sf"/>
</dbReference>
<feature type="domain" description="NB-ARC" evidence="5">
    <location>
        <begin position="3"/>
        <end position="100"/>
    </location>
</feature>
<evidence type="ECO:0000256" key="2">
    <source>
        <dbReference type="ARBA" id="ARBA00022676"/>
    </source>
</evidence>
<evidence type="ECO:0000313" key="7">
    <source>
        <dbReference type="Proteomes" id="UP001384579"/>
    </source>
</evidence>
<keyword evidence="3" id="KW-0808">Transferase</keyword>
<dbReference type="SUPFAM" id="SSF52540">
    <property type="entry name" value="P-loop containing nucleoside triphosphate hydrolases"/>
    <property type="match status" value="1"/>
</dbReference>
<gene>
    <name evidence="6" type="ORF">WMG39_23175</name>
</gene>
<feature type="non-terminal residue" evidence="6">
    <location>
        <position position="1"/>
    </location>
</feature>
<comment type="caution">
    <text evidence="6">The sequence shown here is derived from an EMBL/GenBank/DDBJ whole genome shotgun (WGS) entry which is preliminary data.</text>
</comment>
<keyword evidence="4" id="KW-0802">TPR repeat</keyword>
<dbReference type="EMBL" id="JBBLXS010000420">
    <property type="protein sequence ID" value="MEK0187726.1"/>
    <property type="molecule type" value="Genomic_DNA"/>
</dbReference>
<sequence length="536" mass="60738">AVQQIQGEFDYCIWRSLKERPSMSNILFDLIQSLSPQPETHLPENTEKRISLLLKYLRSSRCLLVFDELDSILLQGDRYQQGYEDYADLFQRIVTSRHQSCLLLTSWHLPQQLISIAPEKSQLKVLQLNGLDEQSAQKIIYSAQRFSSSPDRSLFSELIQLYGGNPLLLKIVTANFADLFSGNITQLIQQTTLVIQPILRDFLQKTSADLSDTEIYLIGCLALRSKPFSTNDLKSNIAFAGEISDLQPVLESLIKQALLVKIIEAGADIATAKVLWSLSPSATLRINSVEMSTSTTLSDQKYPNHLGDCYSFTLNPEIKKYIINQLIAKYLNQLGHKKYLSGEFQTAKAYLTQAIRFNPDLAASHYNLGATYEQLQDLSTARIHYQIAADFNNRGAYAAISNLARLEIISGNVETAINLILPILEKVKDDLVLAALHKNLGWAYFLQNRYNDAELQLLKSIALNHLHPPTYYILAQVKDAQGKIQEALVDYDNFLKCDRGDRKPQGAHWRLPELDVWKITARQRLNYPHNSQLPPL</sequence>